<comment type="caution">
    <text evidence="9">The sequence shown here is derived from an EMBL/GenBank/DDBJ whole genome shotgun (WGS) entry which is preliminary data.</text>
</comment>
<dbReference type="Gene3D" id="3.50.30.60">
    <property type="entry name" value="LD-carboxypeptidase A C-terminal domain-like"/>
    <property type="match status" value="1"/>
</dbReference>
<dbReference type="RefSeq" id="WP_304144768.1">
    <property type="nucleotide sequence ID" value="NZ_JAOAIE010000045.1"/>
</dbReference>
<dbReference type="SUPFAM" id="SSF52317">
    <property type="entry name" value="Class I glutamine amidotransferase-like"/>
    <property type="match status" value="1"/>
</dbReference>
<name>A0A7V2ZK60_9BACT</name>
<dbReference type="InterPro" id="IPR027461">
    <property type="entry name" value="Carboxypeptidase_A_C_sf"/>
</dbReference>
<evidence type="ECO:0000256" key="5">
    <source>
        <dbReference type="ARBA" id="ARBA00022825"/>
    </source>
</evidence>
<dbReference type="PANTHER" id="PTHR30237">
    <property type="entry name" value="MURAMOYLTETRAPEPTIDE CARBOXYPEPTIDASE"/>
    <property type="match status" value="1"/>
</dbReference>
<evidence type="ECO:0000256" key="4">
    <source>
        <dbReference type="ARBA" id="ARBA00022801"/>
    </source>
</evidence>
<dbReference type="Pfam" id="PF17676">
    <property type="entry name" value="Peptidase_S66C"/>
    <property type="match status" value="1"/>
</dbReference>
<evidence type="ECO:0000313" key="9">
    <source>
        <dbReference type="EMBL" id="HFI91343.1"/>
    </source>
</evidence>
<evidence type="ECO:0000259" key="7">
    <source>
        <dbReference type="Pfam" id="PF02016"/>
    </source>
</evidence>
<dbReference type="CDD" id="cd07025">
    <property type="entry name" value="Peptidase_S66"/>
    <property type="match status" value="1"/>
</dbReference>
<dbReference type="PIRSF" id="PIRSF028757">
    <property type="entry name" value="LD-carboxypeptidase"/>
    <property type="match status" value="1"/>
</dbReference>
<feature type="active site" description="Nucleophile" evidence="6">
    <location>
        <position position="112"/>
    </location>
</feature>
<keyword evidence="5" id="KW-0720">Serine protease</keyword>
<keyword evidence="3" id="KW-0645">Protease</keyword>
<gene>
    <name evidence="9" type="ORF">ENS31_07390</name>
</gene>
<feature type="active site" description="Charge relay system" evidence="6">
    <location>
        <position position="283"/>
    </location>
</feature>
<evidence type="ECO:0000256" key="6">
    <source>
        <dbReference type="PIRSR" id="PIRSR028757-1"/>
    </source>
</evidence>
<dbReference type="InterPro" id="IPR003507">
    <property type="entry name" value="S66_fam"/>
</dbReference>
<sequence length="313" mass="35351">MQVIKPARLKKGDTIGLISPASSPDELLRIEESTKYFERLGYKVKLGKYVGRFNGYLAGTDEERLEDFHTMFSDKTVKAIMCLRGGYGAFRLLDKINYKLIQKNPKIFVGYSEITSLQNAIFTKTGLITFAGPMPAVDFVNNISSYTEEWFWKTVTSNKKIGKIKYPENAKMPFINKGSVNARILGGNLAVLSALLGTEFFPNMKDKILLLEDIDEKPYKIDRMLNQLRLANVYKGLKGIILGRFVDCYEQDPNKKTLSLGEVIEHYIKPLKIPSIYTFPHGHIKDFVTIPFGLKIGLNAIKGTVEFLENAVS</sequence>
<dbReference type="GO" id="GO:0006508">
    <property type="term" value="P:proteolysis"/>
    <property type="evidence" value="ECO:0007669"/>
    <property type="project" value="UniProtKB-KW"/>
</dbReference>
<dbReference type="GO" id="GO:0004180">
    <property type="term" value="F:carboxypeptidase activity"/>
    <property type="evidence" value="ECO:0007669"/>
    <property type="project" value="UniProtKB-KW"/>
</dbReference>
<reference evidence="9" key="1">
    <citation type="journal article" date="2020" name="mSystems">
        <title>Genome- and Community-Level Interaction Insights into Carbon Utilization and Element Cycling Functions of Hydrothermarchaeota in Hydrothermal Sediment.</title>
        <authorList>
            <person name="Zhou Z."/>
            <person name="Liu Y."/>
            <person name="Xu W."/>
            <person name="Pan J."/>
            <person name="Luo Z.H."/>
            <person name="Li M."/>
        </authorList>
    </citation>
    <scope>NUCLEOTIDE SEQUENCE [LARGE SCALE GENOMIC DNA]</scope>
    <source>
        <strain evidence="9">SpSt-479</strain>
    </source>
</reference>
<dbReference type="Pfam" id="PF02016">
    <property type="entry name" value="Peptidase_S66"/>
    <property type="match status" value="1"/>
</dbReference>
<protein>
    <submittedName>
        <fullName evidence="9">LD-carboxypeptidase</fullName>
    </submittedName>
</protein>
<dbReference type="GO" id="GO:0008236">
    <property type="term" value="F:serine-type peptidase activity"/>
    <property type="evidence" value="ECO:0007669"/>
    <property type="project" value="UniProtKB-KW"/>
</dbReference>
<dbReference type="InterPro" id="IPR027478">
    <property type="entry name" value="LdcA_N"/>
</dbReference>
<dbReference type="InterPro" id="IPR040921">
    <property type="entry name" value="Peptidase_S66C"/>
</dbReference>
<evidence type="ECO:0000256" key="1">
    <source>
        <dbReference type="ARBA" id="ARBA00010233"/>
    </source>
</evidence>
<evidence type="ECO:0000259" key="8">
    <source>
        <dbReference type="Pfam" id="PF17676"/>
    </source>
</evidence>
<feature type="active site" description="Charge relay system" evidence="6">
    <location>
        <position position="212"/>
    </location>
</feature>
<evidence type="ECO:0000256" key="2">
    <source>
        <dbReference type="ARBA" id="ARBA00022645"/>
    </source>
</evidence>
<accession>A0A7V2ZK60</accession>
<organism evidence="9">
    <name type="scientific">Ignavibacterium album</name>
    <dbReference type="NCBI Taxonomy" id="591197"/>
    <lineage>
        <taxon>Bacteria</taxon>
        <taxon>Pseudomonadati</taxon>
        <taxon>Ignavibacteriota</taxon>
        <taxon>Ignavibacteria</taxon>
        <taxon>Ignavibacteriales</taxon>
        <taxon>Ignavibacteriaceae</taxon>
        <taxon>Ignavibacterium</taxon>
    </lineage>
</organism>
<keyword evidence="2 9" id="KW-0121">Carboxypeptidase</keyword>
<feature type="domain" description="LD-carboxypeptidase N-terminal" evidence="7">
    <location>
        <begin position="15"/>
        <end position="132"/>
    </location>
</feature>
<evidence type="ECO:0000256" key="3">
    <source>
        <dbReference type="ARBA" id="ARBA00022670"/>
    </source>
</evidence>
<dbReference type="InterPro" id="IPR029062">
    <property type="entry name" value="Class_I_gatase-like"/>
</dbReference>
<dbReference type="AlphaFoldDB" id="A0A7V2ZK60"/>
<dbReference type="PANTHER" id="PTHR30237:SF2">
    <property type="entry name" value="MUREIN TETRAPEPTIDE CARBOXYPEPTIDASE"/>
    <property type="match status" value="1"/>
</dbReference>
<keyword evidence="4" id="KW-0378">Hydrolase</keyword>
<dbReference type="InterPro" id="IPR040449">
    <property type="entry name" value="Peptidase_S66_N"/>
</dbReference>
<dbReference type="SUPFAM" id="SSF141986">
    <property type="entry name" value="LD-carboxypeptidase A C-terminal domain-like"/>
    <property type="match status" value="1"/>
</dbReference>
<dbReference type="Gene3D" id="3.40.50.10740">
    <property type="entry name" value="Class I glutamine amidotransferase-like"/>
    <property type="match status" value="1"/>
</dbReference>
<dbReference type="EMBL" id="DSUJ01000008">
    <property type="protein sequence ID" value="HFI91343.1"/>
    <property type="molecule type" value="Genomic_DNA"/>
</dbReference>
<comment type="similarity">
    <text evidence="1">Belongs to the peptidase S66 family.</text>
</comment>
<proteinExistence type="inferred from homology"/>
<feature type="domain" description="LD-carboxypeptidase C-terminal" evidence="8">
    <location>
        <begin position="182"/>
        <end position="296"/>
    </location>
</feature>